<evidence type="ECO:0000256" key="7">
    <source>
        <dbReference type="ARBA" id="ARBA00023136"/>
    </source>
</evidence>
<keyword evidence="6 8" id="KW-1133">Transmembrane helix</keyword>
<sequence length="327" mass="33516">MSLWLLLVLSLVGTMVAGLSLGSVSIPPLSIWDTLTGGDVPSSWRTIVLHLRLPRVLAAAMAGGGLACSGLLMQTLFGNGLAGPSVLGVSSGASLGAAVALLLSPTEGVLSKLGLLGSSFFGALLAMALVAAVAERVRKGATLLILGLMMGYAINSVVSVLIQWAPAERVHGFVSWSFGTFAGIGWDRLPWMGLALFVGVILALMGHRLWDAFLLGESCAATVGADVTSIRRRMIMIVAILAGTVTAYCGPVAFLGIAVPHLARGLIGSARHRYLTPASILTGATLAVLADLFSRLPGGASSLPLNAVTSLIGAPVVAWVVMKGGDR</sequence>
<evidence type="ECO:0000256" key="3">
    <source>
        <dbReference type="ARBA" id="ARBA00022448"/>
    </source>
</evidence>
<evidence type="ECO:0000256" key="1">
    <source>
        <dbReference type="ARBA" id="ARBA00004651"/>
    </source>
</evidence>
<keyword evidence="3" id="KW-0813">Transport</keyword>
<dbReference type="GO" id="GO:0033214">
    <property type="term" value="P:siderophore-iron import into cell"/>
    <property type="evidence" value="ECO:0007669"/>
    <property type="project" value="TreeGrafter"/>
</dbReference>
<dbReference type="Pfam" id="PF01032">
    <property type="entry name" value="FecCD"/>
    <property type="match status" value="1"/>
</dbReference>
<feature type="transmembrane region" description="Helical" evidence="8">
    <location>
        <begin position="85"/>
        <end position="103"/>
    </location>
</feature>
<dbReference type="InterPro" id="IPR000522">
    <property type="entry name" value="ABC_transptr_permease_BtuC"/>
</dbReference>
<name>A0A1X7JWT8_9BACT</name>
<proteinExistence type="inferred from homology"/>
<keyword evidence="5 8" id="KW-0812">Transmembrane</keyword>
<dbReference type="CDD" id="cd06550">
    <property type="entry name" value="TM_ABC_iron-siderophores_like"/>
    <property type="match status" value="1"/>
</dbReference>
<gene>
    <name evidence="9" type="ORF">SAMN06275492_11712</name>
</gene>
<dbReference type="PANTHER" id="PTHR30472">
    <property type="entry name" value="FERRIC ENTEROBACTIN TRANSPORT SYSTEM PERMEASE PROTEIN"/>
    <property type="match status" value="1"/>
</dbReference>
<dbReference type="Proteomes" id="UP000193355">
    <property type="component" value="Unassembled WGS sequence"/>
</dbReference>
<evidence type="ECO:0000256" key="4">
    <source>
        <dbReference type="ARBA" id="ARBA00022475"/>
    </source>
</evidence>
<dbReference type="GO" id="GO:0005886">
    <property type="term" value="C:plasma membrane"/>
    <property type="evidence" value="ECO:0007669"/>
    <property type="project" value="UniProtKB-SubCell"/>
</dbReference>
<reference evidence="10" key="1">
    <citation type="submission" date="2017-04" db="EMBL/GenBank/DDBJ databases">
        <authorList>
            <person name="Varghese N."/>
            <person name="Submissions S."/>
        </authorList>
    </citation>
    <scope>NUCLEOTIDE SEQUENCE [LARGE SCALE GENOMIC DNA]</scope>
    <source>
        <strain evidence="10">USBA 82</strain>
    </source>
</reference>
<evidence type="ECO:0000313" key="9">
    <source>
        <dbReference type="EMBL" id="SMG32202.1"/>
    </source>
</evidence>
<evidence type="ECO:0000256" key="6">
    <source>
        <dbReference type="ARBA" id="ARBA00022989"/>
    </source>
</evidence>
<feature type="transmembrane region" description="Helical" evidence="8">
    <location>
        <begin position="141"/>
        <end position="165"/>
    </location>
</feature>
<dbReference type="InterPro" id="IPR037294">
    <property type="entry name" value="ABC_BtuC-like"/>
</dbReference>
<dbReference type="AlphaFoldDB" id="A0A1X7JWT8"/>
<protein>
    <submittedName>
        <fullName evidence="9">Iron complex transport system permease protein</fullName>
    </submittedName>
</protein>
<dbReference type="STRING" id="561720.SAMN06275492_11712"/>
<dbReference type="Gene3D" id="1.10.3470.10">
    <property type="entry name" value="ABC transporter involved in vitamin B12 uptake, BtuC"/>
    <property type="match status" value="1"/>
</dbReference>
<comment type="similarity">
    <text evidence="2">Belongs to the binding-protein-dependent transport system permease family. FecCD subfamily.</text>
</comment>
<evidence type="ECO:0000256" key="8">
    <source>
        <dbReference type="SAM" id="Phobius"/>
    </source>
</evidence>
<feature type="transmembrane region" description="Helical" evidence="8">
    <location>
        <begin position="305"/>
        <end position="322"/>
    </location>
</feature>
<feature type="transmembrane region" description="Helical" evidence="8">
    <location>
        <begin position="185"/>
        <end position="205"/>
    </location>
</feature>
<dbReference type="PANTHER" id="PTHR30472:SF41">
    <property type="entry name" value="TRANSPORT SYSTEM PERMEASE PROTEIN"/>
    <property type="match status" value="1"/>
</dbReference>
<dbReference type="SUPFAM" id="SSF81345">
    <property type="entry name" value="ABC transporter involved in vitamin B12 uptake, BtuC"/>
    <property type="match status" value="1"/>
</dbReference>
<keyword evidence="4" id="KW-1003">Cell membrane</keyword>
<evidence type="ECO:0000313" key="10">
    <source>
        <dbReference type="Proteomes" id="UP000193355"/>
    </source>
</evidence>
<keyword evidence="7 8" id="KW-0472">Membrane</keyword>
<feature type="transmembrane region" description="Helical" evidence="8">
    <location>
        <begin position="235"/>
        <end position="262"/>
    </location>
</feature>
<feature type="transmembrane region" description="Helical" evidence="8">
    <location>
        <begin position="53"/>
        <end position="73"/>
    </location>
</feature>
<feature type="transmembrane region" description="Helical" evidence="8">
    <location>
        <begin position="274"/>
        <end position="293"/>
    </location>
</feature>
<comment type="subcellular location">
    <subcellularLocation>
        <location evidence="1">Cell membrane</location>
        <topology evidence="1">Multi-pass membrane protein</topology>
    </subcellularLocation>
</comment>
<dbReference type="EMBL" id="FXBB01000017">
    <property type="protein sequence ID" value="SMG32202.1"/>
    <property type="molecule type" value="Genomic_DNA"/>
</dbReference>
<organism evidence="9 10">
    <name type="scientific">Dethiosulfovibrio salsuginis</name>
    <dbReference type="NCBI Taxonomy" id="561720"/>
    <lineage>
        <taxon>Bacteria</taxon>
        <taxon>Thermotogati</taxon>
        <taxon>Synergistota</taxon>
        <taxon>Synergistia</taxon>
        <taxon>Synergistales</taxon>
        <taxon>Dethiosulfovibrionaceae</taxon>
        <taxon>Dethiosulfovibrio</taxon>
    </lineage>
</organism>
<dbReference type="GO" id="GO:0022857">
    <property type="term" value="F:transmembrane transporter activity"/>
    <property type="evidence" value="ECO:0007669"/>
    <property type="project" value="InterPro"/>
</dbReference>
<feature type="transmembrane region" description="Helical" evidence="8">
    <location>
        <begin position="115"/>
        <end position="134"/>
    </location>
</feature>
<evidence type="ECO:0000256" key="5">
    <source>
        <dbReference type="ARBA" id="ARBA00022692"/>
    </source>
</evidence>
<accession>A0A1X7JWT8</accession>
<evidence type="ECO:0000256" key="2">
    <source>
        <dbReference type="ARBA" id="ARBA00007935"/>
    </source>
</evidence>
<keyword evidence="10" id="KW-1185">Reference proteome</keyword>